<dbReference type="OrthoDB" id="62952at2759"/>
<evidence type="ECO:0000313" key="1">
    <source>
        <dbReference type="EMBL" id="EOD47333.1"/>
    </source>
</evidence>
<dbReference type="KEGG" id="npa:UCRNP2_5927"/>
<dbReference type="AlphaFoldDB" id="R1EHQ8"/>
<dbReference type="EMBL" id="KB916342">
    <property type="protein sequence ID" value="EOD47333.1"/>
    <property type="molecule type" value="Genomic_DNA"/>
</dbReference>
<dbReference type="Proteomes" id="UP000013521">
    <property type="component" value="Unassembled WGS sequence"/>
</dbReference>
<organism evidence="1 2">
    <name type="scientific">Botryosphaeria parva (strain UCR-NP2)</name>
    <name type="common">Grapevine canker fungus</name>
    <name type="synonym">Neofusicoccum parvum</name>
    <dbReference type="NCBI Taxonomy" id="1287680"/>
    <lineage>
        <taxon>Eukaryota</taxon>
        <taxon>Fungi</taxon>
        <taxon>Dikarya</taxon>
        <taxon>Ascomycota</taxon>
        <taxon>Pezizomycotina</taxon>
        <taxon>Dothideomycetes</taxon>
        <taxon>Dothideomycetes incertae sedis</taxon>
        <taxon>Botryosphaeriales</taxon>
        <taxon>Botryosphaeriaceae</taxon>
        <taxon>Neofusicoccum</taxon>
    </lineage>
</organism>
<sequence>MIWEELFSYGEFEILKMHKDAMGFNNSFAPLRQTLDMMRLNKALHQEITAFFYSRNKWRFTASTGWIALSCFLDTIGPANFQHIRHLTIHVPFPMDDVGITFGLERGGLGYGWIWTFNEQKTLRDALERRGMDTTSFALRKTPHNRLLDWRITRIPPRLNIPEKAICVPGEQPDMRPHDAAFLKVCRQLAAVGGLQHLELILPAEYTLDGPQDTLADSLVCPGTCVDADFVHPTDTSHCHRHHRDAFFWERLDRLRAAIPGLKLALVLHHGAWPQTGLKRLWRARLRLQAWALARARARGYAVGHTRYQANFEYDVTYDEDVMEDAFPGWRIPGQPGLGVDDEVRRFRTEDEVFARSRREIREDGRDRTFLDTPGDAGLGAPFRRRMLLRRD</sequence>
<accession>R1EHQ8</accession>
<protein>
    <submittedName>
        <fullName evidence="1">Uncharacterized protein</fullName>
    </submittedName>
</protein>
<evidence type="ECO:0000313" key="2">
    <source>
        <dbReference type="Proteomes" id="UP000013521"/>
    </source>
</evidence>
<dbReference type="HOGENOM" id="CLU_703972_0_0_1"/>
<dbReference type="STRING" id="1287680.R1EHQ8"/>
<gene>
    <name evidence="1" type="ORF">UCRNP2_5927</name>
</gene>
<proteinExistence type="predicted"/>
<name>R1EHQ8_BOTPV</name>
<reference evidence="2" key="1">
    <citation type="journal article" date="2013" name="Genome Announc.">
        <title>Draft genome sequence of Neofusicoccum parvum isolate UCR-NP2, a fungal vascular pathogen associated with grapevine cankers.</title>
        <authorList>
            <person name="Blanco-Ulate B."/>
            <person name="Rolshausen P."/>
            <person name="Cantu D."/>
        </authorList>
    </citation>
    <scope>NUCLEOTIDE SEQUENCE [LARGE SCALE GENOMIC DNA]</scope>
    <source>
        <strain evidence="2">UCR-NP2</strain>
    </source>
</reference>